<sequence>MFSFFAPLLLSSTVVAAGCSGTIYGSPELFGSNFGVPGTNTTFDYVVVGGGTAGLTMAMRLSENGTFSVAVIEAGGFYETGNGNLTQIPAFCTYFTGGDPADSNPLVDWDFVTTPQAGANNRSLHYAQGKTLGGSSARNYMAYQRPTIQSFQKWAKEVNDESFTFENMLPFYEKSVSFTPPNNRARPRNATAQYNPDVFSSAGGPLSVSYPNFPQPWSSWAQKGLSEIGVGPIQDFSSGHLLGAQWSAATIDPKERTRSDASTSFLKEALVNPKSNLIVYTETMATKVLFDGNKKATGVEINTRGKSAMISANKEVILSAGAFKSPQLLMVSGIGPRETLGKFNIPVISELEDVGKNMEDHVFFGINYKVDVPTTSSIGPNLYAYTAQYLTNRTGFLSNPGGDFLGWEKLPNTTTSSFSSSARADLSTIPADWPDIEWLPLAAYTGRNLAYIRDGPRDGAQYTSMSVALVAPFSRGHVTISSPSAADPPVIDPAWLTHPTDVEVAVGAFKRTRAFFSTPSVQSIVRGSEVFPGPKIQSDEEILSVIRDSLIGLYHASATNAMGKVVDTKGRVFGVKGLRVVDASALPFLLPGHPQSTIYALAEKIAHEILSGC</sequence>
<keyword evidence="2" id="KW-1185">Reference proteome</keyword>
<organism evidence="1 2">
    <name type="scientific">Neofusicoccum parvum</name>
    <dbReference type="NCBI Taxonomy" id="310453"/>
    <lineage>
        <taxon>Eukaryota</taxon>
        <taxon>Fungi</taxon>
        <taxon>Dikarya</taxon>
        <taxon>Ascomycota</taxon>
        <taxon>Pezizomycotina</taxon>
        <taxon>Dothideomycetes</taxon>
        <taxon>Dothideomycetes incertae sedis</taxon>
        <taxon>Botryosphaeriales</taxon>
        <taxon>Botryosphaeriaceae</taxon>
        <taxon>Neofusicoccum</taxon>
    </lineage>
</organism>
<evidence type="ECO:0000313" key="1">
    <source>
        <dbReference type="EMBL" id="GME49236.1"/>
    </source>
</evidence>
<comment type="caution">
    <text evidence="1">The sequence shown here is derived from an EMBL/GenBank/DDBJ whole genome shotgun (WGS) entry which is preliminary data.</text>
</comment>
<accession>A0ACB5SN25</accession>
<evidence type="ECO:0000313" key="2">
    <source>
        <dbReference type="Proteomes" id="UP001165186"/>
    </source>
</evidence>
<dbReference type="EMBL" id="BSXG01000152">
    <property type="protein sequence ID" value="GME49236.1"/>
    <property type="molecule type" value="Genomic_DNA"/>
</dbReference>
<gene>
    <name evidence="1" type="primary">g1290</name>
    <name evidence="1" type="ORF">NpPPO83_00001290</name>
</gene>
<proteinExistence type="predicted"/>
<protein>
    <submittedName>
        <fullName evidence="1">GMC oxidoreductase</fullName>
    </submittedName>
</protein>
<name>A0ACB5SN25_9PEZI</name>
<dbReference type="Proteomes" id="UP001165186">
    <property type="component" value="Unassembled WGS sequence"/>
</dbReference>
<reference evidence="1" key="1">
    <citation type="submission" date="2024-09" db="EMBL/GenBank/DDBJ databases">
        <title>Draft Genome Sequences of Neofusicoccum parvum.</title>
        <authorList>
            <person name="Ashida A."/>
            <person name="Camagna M."/>
            <person name="Tanaka A."/>
            <person name="Takemoto D."/>
        </authorList>
    </citation>
    <scope>NUCLEOTIDE SEQUENCE</scope>
    <source>
        <strain evidence="1">PPO83</strain>
    </source>
</reference>